<dbReference type="InterPro" id="IPR021109">
    <property type="entry name" value="Peptidase_aspartic_dom_sf"/>
</dbReference>
<dbReference type="PANTHER" id="PTHR33067:SF9">
    <property type="entry name" value="RNA-DIRECTED DNA POLYMERASE"/>
    <property type="match status" value="1"/>
</dbReference>
<reference evidence="2 3" key="1">
    <citation type="submission" date="2024-11" db="EMBL/GenBank/DDBJ databases">
        <title>A near-complete genome assembly of Cinchona calisaya.</title>
        <authorList>
            <person name="Lian D.C."/>
            <person name="Zhao X.W."/>
            <person name="Wei L."/>
        </authorList>
    </citation>
    <scope>NUCLEOTIDE SEQUENCE [LARGE SCALE GENOMIC DNA]</scope>
    <source>
        <tissue evidence="2">Nenye</tissue>
    </source>
</reference>
<protein>
    <recommendedName>
        <fullName evidence="4">Aspartic peptidase DDI1-type domain-containing protein</fullName>
    </recommendedName>
</protein>
<evidence type="ECO:0000313" key="2">
    <source>
        <dbReference type="EMBL" id="KAL3502782.1"/>
    </source>
</evidence>
<sequence>MQREHENLRVTTRNLEMQLGQIARQNNERPVGTLPSDTLSKPRDNNQGREHVQVVSLRSGKLLEPKKVKDNESKKMKNGANGKEDISKSKDDNEEPSKALDQHNKSEEHSASTGKQVSIPFPQRLKEDEKMKKFRTFLEIFKKIKINLPFIEAIENMPSYAKFMKQILSSKRRLMGDEILCLNEGCSAIIQRNLPPKLKDPDSFSISCEIGRVTFQRALCDLGASINLMPHSTFKSLNGGGLKPTNVTLQLADRSGIPEIRG</sequence>
<dbReference type="PANTHER" id="PTHR33067">
    <property type="entry name" value="RNA-DIRECTED DNA POLYMERASE-RELATED"/>
    <property type="match status" value="1"/>
</dbReference>
<proteinExistence type="predicted"/>
<name>A0ABD2Y5I0_9GENT</name>
<dbReference type="EMBL" id="JBJUIK010000015">
    <property type="protein sequence ID" value="KAL3502782.1"/>
    <property type="molecule type" value="Genomic_DNA"/>
</dbReference>
<feature type="compositionally biased region" description="Basic and acidic residues" evidence="1">
    <location>
        <begin position="40"/>
        <end position="52"/>
    </location>
</feature>
<keyword evidence="3" id="KW-1185">Reference proteome</keyword>
<accession>A0ABD2Y5I0</accession>
<organism evidence="2 3">
    <name type="scientific">Cinchona calisaya</name>
    <dbReference type="NCBI Taxonomy" id="153742"/>
    <lineage>
        <taxon>Eukaryota</taxon>
        <taxon>Viridiplantae</taxon>
        <taxon>Streptophyta</taxon>
        <taxon>Embryophyta</taxon>
        <taxon>Tracheophyta</taxon>
        <taxon>Spermatophyta</taxon>
        <taxon>Magnoliopsida</taxon>
        <taxon>eudicotyledons</taxon>
        <taxon>Gunneridae</taxon>
        <taxon>Pentapetalae</taxon>
        <taxon>asterids</taxon>
        <taxon>lamiids</taxon>
        <taxon>Gentianales</taxon>
        <taxon>Rubiaceae</taxon>
        <taxon>Cinchonoideae</taxon>
        <taxon>Cinchoneae</taxon>
        <taxon>Cinchona</taxon>
    </lineage>
</organism>
<feature type="region of interest" description="Disordered" evidence="1">
    <location>
        <begin position="21"/>
        <end position="124"/>
    </location>
</feature>
<dbReference type="AlphaFoldDB" id="A0ABD2Y5I0"/>
<evidence type="ECO:0000313" key="3">
    <source>
        <dbReference type="Proteomes" id="UP001630127"/>
    </source>
</evidence>
<evidence type="ECO:0000256" key="1">
    <source>
        <dbReference type="SAM" id="MobiDB-lite"/>
    </source>
</evidence>
<feature type="compositionally biased region" description="Basic and acidic residues" evidence="1">
    <location>
        <begin position="61"/>
        <end position="75"/>
    </location>
</feature>
<gene>
    <name evidence="2" type="ORF">ACH5RR_037231</name>
</gene>
<comment type="caution">
    <text evidence="2">The sequence shown here is derived from an EMBL/GenBank/DDBJ whole genome shotgun (WGS) entry which is preliminary data.</text>
</comment>
<dbReference type="Gene3D" id="2.40.70.10">
    <property type="entry name" value="Acid Proteases"/>
    <property type="match status" value="1"/>
</dbReference>
<feature type="compositionally biased region" description="Basic and acidic residues" evidence="1">
    <location>
        <begin position="82"/>
        <end position="110"/>
    </location>
</feature>
<evidence type="ECO:0008006" key="4">
    <source>
        <dbReference type="Google" id="ProtNLM"/>
    </source>
</evidence>
<dbReference type="Proteomes" id="UP001630127">
    <property type="component" value="Unassembled WGS sequence"/>
</dbReference>